<gene>
    <name evidence="10" type="ORF">CYME_CML068C</name>
</gene>
<comment type="similarity">
    <text evidence="2">Belongs to the TAF8 family.</text>
</comment>
<dbReference type="Gramene" id="CML068CT">
    <property type="protein sequence ID" value="CML068CT"/>
    <property type="gene ID" value="CML068C"/>
</dbReference>
<keyword evidence="5" id="KW-0804">Transcription</keyword>
<dbReference type="EMBL" id="AP006494">
    <property type="protein sequence ID" value="BAM80689.1"/>
    <property type="molecule type" value="Genomic_DNA"/>
</dbReference>
<organism evidence="10 11">
    <name type="scientific">Cyanidioschyzon merolae (strain NIES-3377 / 10D)</name>
    <name type="common">Unicellular red alga</name>
    <dbReference type="NCBI Taxonomy" id="280699"/>
    <lineage>
        <taxon>Eukaryota</taxon>
        <taxon>Rhodophyta</taxon>
        <taxon>Bangiophyceae</taxon>
        <taxon>Cyanidiales</taxon>
        <taxon>Cyanidiaceae</taxon>
        <taxon>Cyanidioschyzon</taxon>
    </lineage>
</organism>
<dbReference type="GO" id="GO:0046982">
    <property type="term" value="F:protein heterodimerization activity"/>
    <property type="evidence" value="ECO:0007669"/>
    <property type="project" value="InterPro"/>
</dbReference>
<evidence type="ECO:0000256" key="4">
    <source>
        <dbReference type="ARBA" id="ARBA00023015"/>
    </source>
</evidence>
<dbReference type="CDD" id="cd00076">
    <property type="entry name" value="HFD_SF"/>
    <property type="match status" value="1"/>
</dbReference>
<feature type="region of interest" description="Disordered" evidence="8">
    <location>
        <begin position="138"/>
        <end position="163"/>
    </location>
</feature>
<dbReference type="GeneID" id="16994743"/>
<dbReference type="Pfam" id="PF10406">
    <property type="entry name" value="TAF8_C"/>
    <property type="match status" value="1"/>
</dbReference>
<evidence type="ECO:0000256" key="2">
    <source>
        <dbReference type="ARBA" id="ARBA00008767"/>
    </source>
</evidence>
<feature type="domain" description="Transcription factor TFIID subunit 8 C-terminal" evidence="9">
    <location>
        <begin position="265"/>
        <end position="311"/>
    </location>
</feature>
<evidence type="ECO:0000256" key="6">
    <source>
        <dbReference type="ARBA" id="ARBA00023242"/>
    </source>
</evidence>
<evidence type="ECO:0000259" key="9">
    <source>
        <dbReference type="Pfam" id="PF10406"/>
    </source>
</evidence>
<dbReference type="CDD" id="cd08049">
    <property type="entry name" value="TAF8"/>
    <property type="match status" value="1"/>
</dbReference>
<evidence type="ECO:0000313" key="10">
    <source>
        <dbReference type="EMBL" id="BAM80689.1"/>
    </source>
</evidence>
<feature type="region of interest" description="Disordered" evidence="8">
    <location>
        <begin position="191"/>
        <end position="233"/>
    </location>
</feature>
<dbReference type="AlphaFoldDB" id="M1V8J5"/>
<dbReference type="GO" id="GO:0005669">
    <property type="term" value="C:transcription factor TFIID complex"/>
    <property type="evidence" value="ECO:0007669"/>
    <property type="project" value="InterPro"/>
</dbReference>
<feature type="region of interest" description="Disordered" evidence="8">
    <location>
        <begin position="239"/>
        <end position="258"/>
    </location>
</feature>
<dbReference type="InterPro" id="IPR019473">
    <property type="entry name" value="TFIID_su8_C"/>
</dbReference>
<sequence>MRSHEIPGARAQKLSSPSATPDEFARAALRLSCAAIVGVRARALTQPRLRRKALFYITRESCEVIVDVCESFIQRIGYIAARLAEHSGRSQVTILDVLQTLDDWIAPCGGDSFRVSSLVQYAAIEELLPPRDLEPFPRRRLPRNVERKTQEPSALEAAWSADADAREDELATDDCLLDLNRLMWDKRLAGDGEERGDSEAIKFKPESANEPGSGVVKESGTVTASDASSDERSRIADATLPSKSAGDNADAQQNPEQARVHGACIERWMPPFPPLHTYMDTPVYAAPENESEVDKLRRLNEQRLQVENALARARATGYRPIENPYLQLPTVGRDVTKAIDMRPESRQQVHAAVGSRTLSAREPLESEIVTARIRPSNQEVSDKAERILAESGGVTESALPSSEYST</sequence>
<evidence type="ECO:0000256" key="5">
    <source>
        <dbReference type="ARBA" id="ARBA00023163"/>
    </source>
</evidence>
<evidence type="ECO:0000256" key="7">
    <source>
        <dbReference type="SAM" id="Coils"/>
    </source>
</evidence>
<name>M1V8J5_CYAM1</name>
<evidence type="ECO:0000256" key="8">
    <source>
        <dbReference type="SAM" id="MobiDB-lite"/>
    </source>
</evidence>
<feature type="coiled-coil region" evidence="7">
    <location>
        <begin position="289"/>
        <end position="316"/>
    </location>
</feature>
<dbReference type="PANTHER" id="PTHR46338">
    <property type="entry name" value="TRANSCRIPTION INITIATION FACTOR TFIID SUBUNIT 8"/>
    <property type="match status" value="1"/>
</dbReference>
<dbReference type="PANTHER" id="PTHR46338:SF1">
    <property type="entry name" value="TRANSCRIPTION INITIATION FACTOR TFIID SUBUNIT 8"/>
    <property type="match status" value="1"/>
</dbReference>
<dbReference type="Proteomes" id="UP000007014">
    <property type="component" value="Chromosome 12"/>
</dbReference>
<dbReference type="SUPFAM" id="SSF47113">
    <property type="entry name" value="Histone-fold"/>
    <property type="match status" value="1"/>
</dbReference>
<keyword evidence="6" id="KW-0539">Nucleus</keyword>
<feature type="compositionally biased region" description="Basic and acidic residues" evidence="8">
    <location>
        <begin position="191"/>
        <end position="207"/>
    </location>
</feature>
<evidence type="ECO:0000256" key="3">
    <source>
        <dbReference type="ARBA" id="ARBA00017307"/>
    </source>
</evidence>
<dbReference type="Gene3D" id="1.10.20.10">
    <property type="entry name" value="Histone, subunit A"/>
    <property type="match status" value="1"/>
</dbReference>
<feature type="compositionally biased region" description="Basic and acidic residues" evidence="8">
    <location>
        <begin position="138"/>
        <end position="150"/>
    </location>
</feature>
<dbReference type="RefSeq" id="XP_005536725.1">
    <property type="nucleotide sequence ID" value="XM_005536668.1"/>
</dbReference>
<dbReference type="InterPro" id="IPR037818">
    <property type="entry name" value="TAF8"/>
</dbReference>
<reference evidence="10 11" key="1">
    <citation type="journal article" date="2004" name="Nature">
        <title>Genome sequence of the ultrasmall unicellular red alga Cyanidioschyzon merolae 10D.</title>
        <authorList>
            <person name="Matsuzaki M."/>
            <person name="Misumi O."/>
            <person name="Shin-i T."/>
            <person name="Maruyama S."/>
            <person name="Takahara M."/>
            <person name="Miyagishima S."/>
            <person name="Mori T."/>
            <person name="Nishida K."/>
            <person name="Yagisawa F."/>
            <person name="Nishida K."/>
            <person name="Yoshida Y."/>
            <person name="Nishimura Y."/>
            <person name="Nakao S."/>
            <person name="Kobayashi T."/>
            <person name="Momoyama Y."/>
            <person name="Higashiyama T."/>
            <person name="Minoda A."/>
            <person name="Sano M."/>
            <person name="Nomoto H."/>
            <person name="Oishi K."/>
            <person name="Hayashi H."/>
            <person name="Ohta F."/>
            <person name="Nishizaka S."/>
            <person name="Haga S."/>
            <person name="Miura S."/>
            <person name="Morishita T."/>
            <person name="Kabeya Y."/>
            <person name="Terasawa K."/>
            <person name="Suzuki Y."/>
            <person name="Ishii Y."/>
            <person name="Asakawa S."/>
            <person name="Takano H."/>
            <person name="Ohta N."/>
            <person name="Kuroiwa H."/>
            <person name="Tanaka K."/>
            <person name="Shimizu N."/>
            <person name="Sugano S."/>
            <person name="Sato N."/>
            <person name="Nozaki H."/>
            <person name="Ogasawara N."/>
            <person name="Kohara Y."/>
            <person name="Kuroiwa T."/>
        </authorList>
    </citation>
    <scope>NUCLEOTIDE SEQUENCE [LARGE SCALE GENOMIC DNA]</scope>
    <source>
        <strain evidence="10 11">10D</strain>
    </source>
</reference>
<comment type="subcellular location">
    <subcellularLocation>
        <location evidence="1">Nucleus</location>
    </subcellularLocation>
</comment>
<evidence type="ECO:0000313" key="11">
    <source>
        <dbReference type="Proteomes" id="UP000007014"/>
    </source>
</evidence>
<protein>
    <recommendedName>
        <fullName evidence="3">Transcription initiation factor TFIID subunit 8</fullName>
    </recommendedName>
</protein>
<proteinExistence type="inferred from homology"/>
<accession>M1V8J5</accession>
<dbReference type="OrthoDB" id="10442347at2759"/>
<keyword evidence="11" id="KW-1185">Reference proteome</keyword>
<keyword evidence="7" id="KW-0175">Coiled coil</keyword>
<dbReference type="InterPro" id="IPR009072">
    <property type="entry name" value="Histone-fold"/>
</dbReference>
<dbReference type="HOGENOM" id="CLU_678553_0_0_1"/>
<dbReference type="KEGG" id="cme:CYME_CML068C"/>
<reference evidence="10 11" key="2">
    <citation type="journal article" date="2007" name="BMC Biol.">
        <title>A 100%-complete sequence reveals unusually simple genomic features in the hot-spring red alga Cyanidioschyzon merolae.</title>
        <authorList>
            <person name="Nozaki H."/>
            <person name="Takano H."/>
            <person name="Misumi O."/>
            <person name="Terasawa K."/>
            <person name="Matsuzaki M."/>
            <person name="Maruyama S."/>
            <person name="Nishida K."/>
            <person name="Yagisawa F."/>
            <person name="Yoshida Y."/>
            <person name="Fujiwara T."/>
            <person name="Takio S."/>
            <person name="Tamura K."/>
            <person name="Chung S.J."/>
            <person name="Nakamura S."/>
            <person name="Kuroiwa H."/>
            <person name="Tanaka K."/>
            <person name="Sato N."/>
            <person name="Kuroiwa T."/>
        </authorList>
    </citation>
    <scope>NUCLEOTIDE SEQUENCE [LARGE SCALE GENOMIC DNA]</scope>
    <source>
        <strain evidence="10 11">10D</strain>
    </source>
</reference>
<evidence type="ECO:0000256" key="1">
    <source>
        <dbReference type="ARBA" id="ARBA00004123"/>
    </source>
</evidence>
<keyword evidence="4" id="KW-0805">Transcription regulation</keyword>